<dbReference type="Pfam" id="PF00582">
    <property type="entry name" value="Usp"/>
    <property type="match status" value="1"/>
</dbReference>
<dbReference type="PANTHER" id="PTHR46268:SF6">
    <property type="entry name" value="UNIVERSAL STRESS PROTEIN UP12"/>
    <property type="match status" value="1"/>
</dbReference>
<sequence length="145" mass="15767">MTKRVLLALDIADEASAVHLLKVAEAQASLLSAELHALLVVPTYNMPIVGSYFRPADEKGVLERARDALRDFLGTHAADPSGVKGHIAHGTIYDEIMSVANRIDSHVIVLGAHRPELSDYLLGPNAARVVRHARQSVYVVRPDTD</sequence>
<dbReference type="PANTHER" id="PTHR46268">
    <property type="entry name" value="STRESS RESPONSE PROTEIN NHAX"/>
    <property type="match status" value="1"/>
</dbReference>
<comment type="caution">
    <text evidence="3">The sequence shown here is derived from an EMBL/GenBank/DDBJ whole genome shotgun (WGS) entry which is preliminary data.</text>
</comment>
<evidence type="ECO:0000313" key="3">
    <source>
        <dbReference type="EMBL" id="MFD1696111.1"/>
    </source>
</evidence>
<comment type="similarity">
    <text evidence="1">Belongs to the universal stress protein A family.</text>
</comment>
<dbReference type="RefSeq" id="WP_149892982.1">
    <property type="nucleotide sequence ID" value="NZ_JBHUFA010000004.1"/>
</dbReference>
<evidence type="ECO:0000313" key="4">
    <source>
        <dbReference type="Proteomes" id="UP001597327"/>
    </source>
</evidence>
<dbReference type="SUPFAM" id="SSF52402">
    <property type="entry name" value="Adenine nucleotide alpha hydrolases-like"/>
    <property type="match status" value="1"/>
</dbReference>
<protein>
    <submittedName>
        <fullName evidence="3">Universal stress protein</fullName>
    </submittedName>
</protein>
<reference evidence="4" key="1">
    <citation type="journal article" date="2019" name="Int. J. Syst. Evol. Microbiol.">
        <title>The Global Catalogue of Microorganisms (GCM) 10K type strain sequencing project: providing services to taxonomists for standard genome sequencing and annotation.</title>
        <authorList>
            <consortium name="The Broad Institute Genomics Platform"/>
            <consortium name="The Broad Institute Genome Sequencing Center for Infectious Disease"/>
            <person name="Wu L."/>
            <person name="Ma J."/>
        </authorList>
    </citation>
    <scope>NUCLEOTIDE SEQUENCE [LARGE SCALE GENOMIC DNA]</scope>
    <source>
        <strain evidence="4">JCM 3369</strain>
    </source>
</reference>
<name>A0ABW4JZE9_9HYPH</name>
<dbReference type="InterPro" id="IPR014729">
    <property type="entry name" value="Rossmann-like_a/b/a_fold"/>
</dbReference>
<keyword evidence="4" id="KW-1185">Reference proteome</keyword>
<feature type="domain" description="UspA" evidence="2">
    <location>
        <begin position="1"/>
        <end position="141"/>
    </location>
</feature>
<dbReference type="Proteomes" id="UP001597327">
    <property type="component" value="Unassembled WGS sequence"/>
</dbReference>
<evidence type="ECO:0000259" key="2">
    <source>
        <dbReference type="Pfam" id="PF00582"/>
    </source>
</evidence>
<dbReference type="InterPro" id="IPR006015">
    <property type="entry name" value="Universal_stress_UspA"/>
</dbReference>
<accession>A0ABW4JZE9</accession>
<organism evidence="3 4">
    <name type="scientific">Roseibium aestuarii</name>
    <dbReference type="NCBI Taxonomy" id="2600299"/>
    <lineage>
        <taxon>Bacteria</taxon>
        <taxon>Pseudomonadati</taxon>
        <taxon>Pseudomonadota</taxon>
        <taxon>Alphaproteobacteria</taxon>
        <taxon>Hyphomicrobiales</taxon>
        <taxon>Stappiaceae</taxon>
        <taxon>Roseibium</taxon>
    </lineage>
</organism>
<dbReference type="CDD" id="cd00293">
    <property type="entry name" value="USP-like"/>
    <property type="match status" value="1"/>
</dbReference>
<dbReference type="PRINTS" id="PR01438">
    <property type="entry name" value="UNVRSLSTRESS"/>
</dbReference>
<dbReference type="InterPro" id="IPR006016">
    <property type="entry name" value="UspA"/>
</dbReference>
<proteinExistence type="inferred from homology"/>
<dbReference type="Gene3D" id="3.40.50.620">
    <property type="entry name" value="HUPs"/>
    <property type="match status" value="1"/>
</dbReference>
<gene>
    <name evidence="3" type="ORF">ACFSC7_11340</name>
</gene>
<dbReference type="EMBL" id="JBHUFA010000004">
    <property type="protein sequence ID" value="MFD1696111.1"/>
    <property type="molecule type" value="Genomic_DNA"/>
</dbReference>
<evidence type="ECO:0000256" key="1">
    <source>
        <dbReference type="ARBA" id="ARBA00008791"/>
    </source>
</evidence>